<keyword evidence="3" id="KW-1185">Reference proteome</keyword>
<sequence length="93" mass="10604">MTSVIDTKAIGKPKRPRRHVRTLTGYTPDTDESGKEKWPRGDEKVWKAGLRGVSTDVNSITKSIVNHVQTSLARQAYNLDNSARIKLRLFRQR</sequence>
<dbReference type="Proteomes" id="UP000518752">
    <property type="component" value="Unassembled WGS sequence"/>
</dbReference>
<feature type="region of interest" description="Disordered" evidence="1">
    <location>
        <begin position="1"/>
        <end position="40"/>
    </location>
</feature>
<evidence type="ECO:0000313" key="3">
    <source>
        <dbReference type="Proteomes" id="UP000518752"/>
    </source>
</evidence>
<accession>A0A8H5FLG1</accession>
<protein>
    <submittedName>
        <fullName evidence="2">Uncharacterized protein</fullName>
    </submittedName>
</protein>
<comment type="caution">
    <text evidence="2">The sequence shown here is derived from an EMBL/GenBank/DDBJ whole genome shotgun (WGS) entry which is preliminary data.</text>
</comment>
<dbReference type="AlphaFoldDB" id="A0A8H5FLG1"/>
<evidence type="ECO:0000256" key="1">
    <source>
        <dbReference type="SAM" id="MobiDB-lite"/>
    </source>
</evidence>
<organism evidence="2 3">
    <name type="scientific">Collybiopsis confluens</name>
    <dbReference type="NCBI Taxonomy" id="2823264"/>
    <lineage>
        <taxon>Eukaryota</taxon>
        <taxon>Fungi</taxon>
        <taxon>Dikarya</taxon>
        <taxon>Basidiomycota</taxon>
        <taxon>Agaricomycotina</taxon>
        <taxon>Agaricomycetes</taxon>
        <taxon>Agaricomycetidae</taxon>
        <taxon>Agaricales</taxon>
        <taxon>Marasmiineae</taxon>
        <taxon>Omphalotaceae</taxon>
        <taxon>Collybiopsis</taxon>
    </lineage>
</organism>
<gene>
    <name evidence="2" type="ORF">D9757_014567</name>
</gene>
<feature type="compositionally biased region" description="Basic residues" evidence="1">
    <location>
        <begin position="11"/>
        <end position="21"/>
    </location>
</feature>
<proteinExistence type="predicted"/>
<reference evidence="2 3" key="1">
    <citation type="journal article" date="2020" name="ISME J.">
        <title>Uncovering the hidden diversity of litter-decomposition mechanisms in mushroom-forming fungi.</title>
        <authorList>
            <person name="Floudas D."/>
            <person name="Bentzer J."/>
            <person name="Ahren D."/>
            <person name="Johansson T."/>
            <person name="Persson P."/>
            <person name="Tunlid A."/>
        </authorList>
    </citation>
    <scope>NUCLEOTIDE SEQUENCE [LARGE SCALE GENOMIC DNA]</scope>
    <source>
        <strain evidence="2 3">CBS 406.79</strain>
    </source>
</reference>
<evidence type="ECO:0000313" key="2">
    <source>
        <dbReference type="EMBL" id="KAF5341560.1"/>
    </source>
</evidence>
<dbReference type="OrthoDB" id="9215500at2759"/>
<name>A0A8H5FLG1_9AGAR</name>
<dbReference type="EMBL" id="JAACJN010000497">
    <property type="protein sequence ID" value="KAF5341560.1"/>
    <property type="molecule type" value="Genomic_DNA"/>
</dbReference>